<dbReference type="GO" id="GO:0006352">
    <property type="term" value="P:DNA-templated transcription initiation"/>
    <property type="evidence" value="ECO:0007669"/>
    <property type="project" value="InterPro"/>
</dbReference>
<dbReference type="RefSeq" id="WP_106521196.1">
    <property type="nucleotide sequence ID" value="NZ_PYGD01000001.1"/>
</dbReference>
<organism evidence="6 7">
    <name type="scientific">Taibaiella chishuiensis</name>
    <dbReference type="NCBI Taxonomy" id="1434707"/>
    <lineage>
        <taxon>Bacteria</taxon>
        <taxon>Pseudomonadati</taxon>
        <taxon>Bacteroidota</taxon>
        <taxon>Chitinophagia</taxon>
        <taxon>Chitinophagales</taxon>
        <taxon>Chitinophagaceae</taxon>
        <taxon>Taibaiella</taxon>
    </lineage>
</organism>
<reference evidence="6 7" key="1">
    <citation type="submission" date="2018-03" db="EMBL/GenBank/DDBJ databases">
        <title>Genomic Encyclopedia of Type Strains, Phase III (KMG-III): the genomes of soil and plant-associated and newly described type strains.</title>
        <authorList>
            <person name="Whitman W."/>
        </authorList>
    </citation>
    <scope>NUCLEOTIDE SEQUENCE [LARGE SCALE GENOMIC DNA]</scope>
    <source>
        <strain evidence="6 7">CGMCC 1.12700</strain>
    </source>
</reference>
<keyword evidence="5" id="KW-0804">Transcription</keyword>
<comment type="similarity">
    <text evidence="1">Belongs to the sigma-70 factor family. ECF subfamily.</text>
</comment>
<dbReference type="InterPro" id="IPR036388">
    <property type="entry name" value="WH-like_DNA-bd_sf"/>
</dbReference>
<dbReference type="EMBL" id="PYGD01000001">
    <property type="protein sequence ID" value="PSK94494.1"/>
    <property type="molecule type" value="Genomic_DNA"/>
</dbReference>
<sequence>MNKVFYTDTELLQGLAAGDRTVVASLYKLYLPVLTKWIISRSGLDSDADDVFQEALLVVYEKAKSPEFCLTCKLSTYLFAVSKRIWYKKLEQSAHLYNLDTEEGEGEQLFGAAYDEDVQEHWEKEAQFAQLNQSLDQLGEPCAALLKAFYIEKKNMQEIATVFKYTNAENAKTQKYKCLTRLKKIFFTSAIKAGN</sequence>
<dbReference type="Proteomes" id="UP000240572">
    <property type="component" value="Unassembled WGS sequence"/>
</dbReference>
<evidence type="ECO:0000256" key="1">
    <source>
        <dbReference type="ARBA" id="ARBA00010641"/>
    </source>
</evidence>
<dbReference type="PANTHER" id="PTHR43133:SF8">
    <property type="entry name" value="RNA POLYMERASE SIGMA FACTOR HI_1459-RELATED"/>
    <property type="match status" value="1"/>
</dbReference>
<dbReference type="PANTHER" id="PTHR43133">
    <property type="entry name" value="RNA POLYMERASE ECF-TYPE SIGMA FACTO"/>
    <property type="match status" value="1"/>
</dbReference>
<protein>
    <submittedName>
        <fullName evidence="6">RNA polymerase sigma factor (Sigma-70 family)</fullName>
    </submittedName>
</protein>
<keyword evidence="4" id="KW-0238">DNA-binding</keyword>
<dbReference type="InterPro" id="IPR013324">
    <property type="entry name" value="RNA_pol_sigma_r3/r4-like"/>
</dbReference>
<name>A0A2P8DBB0_9BACT</name>
<accession>A0A2P8DBB0</accession>
<evidence type="ECO:0000256" key="5">
    <source>
        <dbReference type="ARBA" id="ARBA00023163"/>
    </source>
</evidence>
<proteinExistence type="inferred from homology"/>
<dbReference type="InterPro" id="IPR039425">
    <property type="entry name" value="RNA_pol_sigma-70-like"/>
</dbReference>
<keyword evidence="7" id="KW-1185">Reference proteome</keyword>
<dbReference type="SUPFAM" id="SSF88659">
    <property type="entry name" value="Sigma3 and sigma4 domains of RNA polymerase sigma factors"/>
    <property type="match status" value="1"/>
</dbReference>
<dbReference type="GO" id="GO:0003677">
    <property type="term" value="F:DNA binding"/>
    <property type="evidence" value="ECO:0007669"/>
    <property type="project" value="UniProtKB-KW"/>
</dbReference>
<evidence type="ECO:0000256" key="3">
    <source>
        <dbReference type="ARBA" id="ARBA00023082"/>
    </source>
</evidence>
<evidence type="ECO:0000256" key="4">
    <source>
        <dbReference type="ARBA" id="ARBA00023125"/>
    </source>
</evidence>
<dbReference type="Gene3D" id="1.10.1740.10">
    <property type="match status" value="1"/>
</dbReference>
<dbReference type="InterPro" id="IPR014284">
    <property type="entry name" value="RNA_pol_sigma-70_dom"/>
</dbReference>
<keyword evidence="3" id="KW-0731">Sigma factor</keyword>
<comment type="caution">
    <text evidence="6">The sequence shown here is derived from an EMBL/GenBank/DDBJ whole genome shotgun (WGS) entry which is preliminary data.</text>
</comment>
<keyword evidence="2" id="KW-0805">Transcription regulation</keyword>
<dbReference type="AlphaFoldDB" id="A0A2P8DBB0"/>
<evidence type="ECO:0000313" key="6">
    <source>
        <dbReference type="EMBL" id="PSK94494.1"/>
    </source>
</evidence>
<gene>
    <name evidence="6" type="ORF">B0I18_101650</name>
</gene>
<evidence type="ECO:0000313" key="7">
    <source>
        <dbReference type="Proteomes" id="UP000240572"/>
    </source>
</evidence>
<dbReference type="SUPFAM" id="SSF88946">
    <property type="entry name" value="Sigma2 domain of RNA polymerase sigma factors"/>
    <property type="match status" value="1"/>
</dbReference>
<dbReference type="OrthoDB" id="1099849at2"/>
<dbReference type="GO" id="GO:0016987">
    <property type="term" value="F:sigma factor activity"/>
    <property type="evidence" value="ECO:0007669"/>
    <property type="project" value="UniProtKB-KW"/>
</dbReference>
<dbReference type="InterPro" id="IPR013325">
    <property type="entry name" value="RNA_pol_sigma_r2"/>
</dbReference>
<evidence type="ECO:0000256" key="2">
    <source>
        <dbReference type="ARBA" id="ARBA00023015"/>
    </source>
</evidence>
<dbReference type="NCBIfam" id="TIGR02937">
    <property type="entry name" value="sigma70-ECF"/>
    <property type="match status" value="1"/>
</dbReference>
<dbReference type="Gene3D" id="1.10.10.10">
    <property type="entry name" value="Winged helix-like DNA-binding domain superfamily/Winged helix DNA-binding domain"/>
    <property type="match status" value="1"/>
</dbReference>